<dbReference type="Proteomes" id="UP001446871">
    <property type="component" value="Unassembled WGS sequence"/>
</dbReference>
<reference evidence="2 3" key="1">
    <citation type="submission" date="2023-01" db="EMBL/GenBank/DDBJ databases">
        <title>Analysis of 21 Apiospora genomes using comparative genomics revels a genus with tremendous synthesis potential of carbohydrate active enzymes and secondary metabolites.</title>
        <authorList>
            <person name="Sorensen T."/>
        </authorList>
    </citation>
    <scope>NUCLEOTIDE SEQUENCE [LARGE SCALE GENOMIC DNA]</scope>
    <source>
        <strain evidence="2 3">CBS 83171</strain>
    </source>
</reference>
<organism evidence="2 3">
    <name type="scientific">Apiospora saccharicola</name>
    <dbReference type="NCBI Taxonomy" id="335842"/>
    <lineage>
        <taxon>Eukaryota</taxon>
        <taxon>Fungi</taxon>
        <taxon>Dikarya</taxon>
        <taxon>Ascomycota</taxon>
        <taxon>Pezizomycotina</taxon>
        <taxon>Sordariomycetes</taxon>
        <taxon>Xylariomycetidae</taxon>
        <taxon>Amphisphaeriales</taxon>
        <taxon>Apiosporaceae</taxon>
        <taxon>Apiospora</taxon>
    </lineage>
</organism>
<name>A0ABR1U226_9PEZI</name>
<feature type="compositionally biased region" description="Basic residues" evidence="1">
    <location>
        <begin position="115"/>
        <end position="129"/>
    </location>
</feature>
<sequence length="648" mass="71679">MAIDTAKPHSKSAPFAPDADGYVRLHIAPLDPDLSNLVLSSAIRPLARNISYHTLEAFPDRRYGFVEVPLAKAEDLKKKFNGAILRGSKMRIEQARPESIPPPTGVVAEEDVKPKKTHKKEKKEKKRKRGDPEVVDGVELRDRKIKRGWTLSEGEMIKEKRKDKGRDKSVKEKKEKKDKKDKRTAVKSKYTDGAECLFKQKLPEVPSAKKPVAAAEGEEEEEEDASAHKRKKRRSDREVVVHEFERSTKYPSFLRSTVDETKKSENLTFEDGKGWVDSTGTVVEPLEVTRVPELPKPKSALPKSKKSKAPPKATPATEEDDETSSSGSSSESDAEEAPKSTKTKASKRTAPPAPAPAQDEDDTSSSEGSSDSEAEEQTKPQKVVKKKASKAEVPAQNEEDESSSSGSSDSDSDSESEAEASPSKVRTPAKNLRIETQGNSSPMSGTKLDSSRPKSSSSVTSLTIKIPPPTTPASGKTVHPLEALYKRNGADKEKDAAADEQPFSFFNNDDDIEDEAETGPPTQMPMTPYSKQDFEFRNVRSAAPTPDTAHPSRSYLPWSTQEDDLAEEEDEDDEAGAEEEDVEDEEGDMAMAEAATSGEPSKATPATDFQKFFWENRGDLNRKWKKRRKTALKERRNRENRARAARAI</sequence>
<feature type="compositionally biased region" description="Basic and acidic residues" evidence="1">
    <location>
        <begin position="631"/>
        <end position="642"/>
    </location>
</feature>
<accession>A0ABR1U226</accession>
<dbReference type="EMBL" id="JAQQWM010000008">
    <property type="protein sequence ID" value="KAK8052868.1"/>
    <property type="molecule type" value="Genomic_DNA"/>
</dbReference>
<feature type="compositionally biased region" description="Acidic residues" evidence="1">
    <location>
        <begin position="508"/>
        <end position="517"/>
    </location>
</feature>
<comment type="caution">
    <text evidence="2">The sequence shown here is derived from an EMBL/GenBank/DDBJ whole genome shotgun (WGS) entry which is preliminary data.</text>
</comment>
<evidence type="ECO:0000313" key="3">
    <source>
        <dbReference type="Proteomes" id="UP001446871"/>
    </source>
</evidence>
<protein>
    <recommendedName>
        <fullName evidence="4">RRM domain-containing protein</fullName>
    </recommendedName>
</protein>
<evidence type="ECO:0000313" key="2">
    <source>
        <dbReference type="EMBL" id="KAK8052868.1"/>
    </source>
</evidence>
<feature type="compositionally biased region" description="Basic and acidic residues" evidence="1">
    <location>
        <begin position="257"/>
        <end position="274"/>
    </location>
</feature>
<feature type="compositionally biased region" description="Basic and acidic residues" evidence="1">
    <location>
        <begin position="484"/>
        <end position="497"/>
    </location>
</feature>
<evidence type="ECO:0008006" key="4">
    <source>
        <dbReference type="Google" id="ProtNLM"/>
    </source>
</evidence>
<feature type="region of interest" description="Disordered" evidence="1">
    <location>
        <begin position="93"/>
        <end position="242"/>
    </location>
</feature>
<feature type="region of interest" description="Disordered" evidence="1">
    <location>
        <begin position="624"/>
        <end position="648"/>
    </location>
</feature>
<evidence type="ECO:0000256" key="1">
    <source>
        <dbReference type="SAM" id="MobiDB-lite"/>
    </source>
</evidence>
<proteinExistence type="predicted"/>
<feature type="compositionally biased region" description="Acidic residues" evidence="1">
    <location>
        <begin position="358"/>
        <end position="375"/>
    </location>
</feature>
<feature type="region of interest" description="Disordered" evidence="1">
    <location>
        <begin position="254"/>
        <end position="609"/>
    </location>
</feature>
<feature type="compositionally biased region" description="Basic and acidic residues" evidence="1">
    <location>
        <begin position="155"/>
        <end position="175"/>
    </location>
</feature>
<feature type="compositionally biased region" description="Acidic residues" evidence="1">
    <location>
        <begin position="561"/>
        <end position="588"/>
    </location>
</feature>
<feature type="compositionally biased region" description="Polar residues" evidence="1">
    <location>
        <begin position="434"/>
        <end position="448"/>
    </location>
</feature>
<keyword evidence="3" id="KW-1185">Reference proteome</keyword>
<feature type="compositionally biased region" description="Basic and acidic residues" evidence="1">
    <location>
        <begin position="181"/>
        <end position="192"/>
    </location>
</feature>
<gene>
    <name evidence="2" type="ORF">PG996_012169</name>
</gene>